<gene>
    <name evidence="2" type="ORF">CR165_22535</name>
</gene>
<dbReference type="Pfam" id="PF19728">
    <property type="entry name" value="DUF6220"/>
    <property type="match status" value="1"/>
</dbReference>
<reference evidence="3" key="1">
    <citation type="submission" date="2017-10" db="EMBL/GenBank/DDBJ databases">
        <authorList>
            <person name="Toshchakov S.V."/>
            <person name="Goeva M.A."/>
        </authorList>
    </citation>
    <scope>NUCLEOTIDE SEQUENCE [LARGE SCALE GENOMIC DNA]</scope>
    <source>
        <strain evidence="3">JR1/69-1-13</strain>
    </source>
</reference>
<keyword evidence="1" id="KW-0472">Membrane</keyword>
<evidence type="ECO:0000313" key="2">
    <source>
        <dbReference type="EMBL" id="PWC26578.1"/>
    </source>
</evidence>
<dbReference type="OrthoDB" id="8420414at2"/>
<proteinExistence type="predicted"/>
<feature type="transmembrane region" description="Helical" evidence="1">
    <location>
        <begin position="104"/>
        <end position="123"/>
    </location>
</feature>
<sequence>MRRVLDTLPDLAQGTPGTFVLAARALPLGLLGQFLVAGQALFRDVEVWSAHAALGIGLVLPVIALLGGVLLMRRLRCFAWWTGLVALLYAMQVALGAGGEALPLSLHPFNGALLLVASLVLLAKVERRRAALAANAAVATEERLPPS</sequence>
<dbReference type="AlphaFoldDB" id="A0A2U1UY38"/>
<keyword evidence="1" id="KW-0812">Transmembrane</keyword>
<comment type="caution">
    <text evidence="2">The sequence shown here is derived from an EMBL/GenBank/DDBJ whole genome shotgun (WGS) entry which is preliminary data.</text>
</comment>
<dbReference type="EMBL" id="PDOA01000031">
    <property type="protein sequence ID" value="PWC26578.1"/>
    <property type="molecule type" value="Genomic_DNA"/>
</dbReference>
<dbReference type="InterPro" id="IPR046192">
    <property type="entry name" value="DUF6220"/>
</dbReference>
<keyword evidence="1" id="KW-1133">Transmembrane helix</keyword>
<feature type="transmembrane region" description="Helical" evidence="1">
    <location>
        <begin position="48"/>
        <end position="71"/>
    </location>
</feature>
<dbReference type="Proteomes" id="UP000245048">
    <property type="component" value="Unassembled WGS sequence"/>
</dbReference>
<feature type="transmembrane region" description="Helical" evidence="1">
    <location>
        <begin position="78"/>
        <end position="98"/>
    </location>
</feature>
<accession>A0A2U1UY38</accession>
<feature type="transmembrane region" description="Helical" evidence="1">
    <location>
        <begin position="21"/>
        <end position="42"/>
    </location>
</feature>
<organism evidence="2 3">
    <name type="scientific">Teichococcus aestuarii</name>
    <dbReference type="NCBI Taxonomy" id="568898"/>
    <lineage>
        <taxon>Bacteria</taxon>
        <taxon>Pseudomonadati</taxon>
        <taxon>Pseudomonadota</taxon>
        <taxon>Alphaproteobacteria</taxon>
        <taxon>Acetobacterales</taxon>
        <taxon>Roseomonadaceae</taxon>
        <taxon>Roseomonas</taxon>
    </lineage>
</organism>
<protein>
    <submittedName>
        <fullName evidence="2">Uncharacterized protein</fullName>
    </submittedName>
</protein>
<keyword evidence="3" id="KW-1185">Reference proteome</keyword>
<evidence type="ECO:0000256" key="1">
    <source>
        <dbReference type="SAM" id="Phobius"/>
    </source>
</evidence>
<dbReference type="RefSeq" id="WP_109519172.1">
    <property type="nucleotide sequence ID" value="NZ_PDOA01000031.1"/>
</dbReference>
<evidence type="ECO:0000313" key="3">
    <source>
        <dbReference type="Proteomes" id="UP000245048"/>
    </source>
</evidence>
<name>A0A2U1UY38_9PROT</name>